<dbReference type="Proteomes" id="UP000219514">
    <property type="component" value="Unassembled WGS sequence"/>
</dbReference>
<evidence type="ECO:0000313" key="3">
    <source>
        <dbReference type="Proteomes" id="UP000219514"/>
    </source>
</evidence>
<dbReference type="InterPro" id="IPR036661">
    <property type="entry name" value="Luciferase-like_sf"/>
</dbReference>
<dbReference type="Pfam" id="PF00296">
    <property type="entry name" value="Bac_luciferase"/>
    <property type="match status" value="1"/>
</dbReference>
<dbReference type="GO" id="GO:0005829">
    <property type="term" value="C:cytosol"/>
    <property type="evidence" value="ECO:0007669"/>
    <property type="project" value="TreeGrafter"/>
</dbReference>
<proteinExistence type="predicted"/>
<dbReference type="AlphaFoldDB" id="A0A285E6L6"/>
<reference evidence="2 3" key="1">
    <citation type="submission" date="2017-09" db="EMBL/GenBank/DDBJ databases">
        <authorList>
            <person name="Ehlers B."/>
            <person name="Leendertz F.H."/>
        </authorList>
    </citation>
    <scope>NUCLEOTIDE SEQUENCE [LARGE SCALE GENOMIC DNA]</scope>
    <source>
        <strain evidence="2 3">DSM 46844</strain>
    </source>
</reference>
<dbReference type="PANTHER" id="PTHR30137">
    <property type="entry name" value="LUCIFERASE-LIKE MONOOXYGENASE"/>
    <property type="match status" value="1"/>
</dbReference>
<dbReference type="InterPro" id="IPR050766">
    <property type="entry name" value="Bact_Lucif_Oxidored"/>
</dbReference>
<keyword evidence="2" id="KW-0560">Oxidoreductase</keyword>
<keyword evidence="3" id="KW-1185">Reference proteome</keyword>
<dbReference type="EMBL" id="OBDO01000001">
    <property type="protein sequence ID" value="SNX94732.1"/>
    <property type="molecule type" value="Genomic_DNA"/>
</dbReference>
<sequence length="389" mass="44226">MRCGITLFIQGYQDWDRFEAVENGESTTPLDPQEDIKRFDQEIESALKLEDLGFDSLWTVEHHVSPYTMITNPIQLLSYFAGATSKIDVGTMIVVLPWHHPLRVAEDMTMLQYVLRGRTPYIGVGRGAGRREFRQLGFDMNESKERFAESIQVIQKALTEERFSFKGEHYQFEDVSMRPRPRDPQQLLDAMHFSWGSPASAPIGARFGLKPLIIPQKPWADYHTDLTEFSRARAEVGLPPVRPRIHMNVFCAETEAEAEAGARQYVPQYADSAVRNYELFSNHFATTKGYEHYAQMANAVPSKEVAAAGMAQTYLDNHVWGTPEQCITKLRAIADEFHPEEFMLVMRFGNMPQDVAEKSTALFAREVLPAVHEFPTMEPIAYEAEPAAV</sequence>
<dbReference type="PANTHER" id="PTHR30137:SF6">
    <property type="entry name" value="LUCIFERASE-LIKE MONOOXYGENASE"/>
    <property type="match status" value="1"/>
</dbReference>
<name>A0A285E6L6_9ACTN</name>
<protein>
    <submittedName>
        <fullName evidence="2">Flavin-dependent oxidoreductase, luciferase family (Includes alkanesulfonate monooxygenase SsuD and methylene tetrahydromethanopterin reductase)</fullName>
    </submittedName>
</protein>
<dbReference type="GO" id="GO:0016705">
    <property type="term" value="F:oxidoreductase activity, acting on paired donors, with incorporation or reduction of molecular oxygen"/>
    <property type="evidence" value="ECO:0007669"/>
    <property type="project" value="InterPro"/>
</dbReference>
<organism evidence="2 3">
    <name type="scientific">Geodermatophilus sabuli</name>
    <dbReference type="NCBI Taxonomy" id="1564158"/>
    <lineage>
        <taxon>Bacteria</taxon>
        <taxon>Bacillati</taxon>
        <taxon>Actinomycetota</taxon>
        <taxon>Actinomycetes</taxon>
        <taxon>Geodermatophilales</taxon>
        <taxon>Geodermatophilaceae</taxon>
        <taxon>Geodermatophilus</taxon>
    </lineage>
</organism>
<evidence type="ECO:0000313" key="2">
    <source>
        <dbReference type="EMBL" id="SNX94732.1"/>
    </source>
</evidence>
<evidence type="ECO:0000259" key="1">
    <source>
        <dbReference type="Pfam" id="PF00296"/>
    </source>
</evidence>
<dbReference type="OrthoDB" id="7903015at2"/>
<dbReference type="InterPro" id="IPR011251">
    <property type="entry name" value="Luciferase-like_dom"/>
</dbReference>
<feature type="domain" description="Luciferase-like" evidence="1">
    <location>
        <begin position="33"/>
        <end position="334"/>
    </location>
</feature>
<dbReference type="GO" id="GO:0004497">
    <property type="term" value="F:monooxygenase activity"/>
    <property type="evidence" value="ECO:0007669"/>
    <property type="project" value="UniProtKB-KW"/>
</dbReference>
<gene>
    <name evidence="2" type="ORF">SAMN06893097_101529</name>
</gene>
<dbReference type="RefSeq" id="WP_097204108.1">
    <property type="nucleotide sequence ID" value="NZ_JACHXB010000001.1"/>
</dbReference>
<dbReference type="Gene3D" id="3.20.20.30">
    <property type="entry name" value="Luciferase-like domain"/>
    <property type="match status" value="1"/>
</dbReference>
<dbReference type="SUPFAM" id="SSF51679">
    <property type="entry name" value="Bacterial luciferase-like"/>
    <property type="match status" value="1"/>
</dbReference>
<keyword evidence="2" id="KW-0503">Monooxygenase</keyword>
<accession>A0A285E6L6</accession>